<name>A0A3A4B6R3_9ACTN</name>
<dbReference type="Pfam" id="PF08386">
    <property type="entry name" value="Abhydrolase_4"/>
    <property type="match status" value="1"/>
</dbReference>
<evidence type="ECO:0000259" key="6">
    <source>
        <dbReference type="Pfam" id="PF08386"/>
    </source>
</evidence>
<evidence type="ECO:0000259" key="5">
    <source>
        <dbReference type="Pfam" id="PF00561"/>
    </source>
</evidence>
<dbReference type="EMBL" id="QZEY01000003">
    <property type="protein sequence ID" value="RJL33204.1"/>
    <property type="molecule type" value="Genomic_DNA"/>
</dbReference>
<feature type="domain" description="Peptidase S33 tripeptidyl aminopeptidase-like C-terminal" evidence="6">
    <location>
        <begin position="395"/>
        <end position="488"/>
    </location>
</feature>
<feature type="domain" description="AB hydrolase-1" evidence="5">
    <location>
        <begin position="90"/>
        <end position="285"/>
    </location>
</feature>
<comment type="similarity">
    <text evidence="1">Belongs to the peptidase S33 family.</text>
</comment>
<evidence type="ECO:0000256" key="1">
    <source>
        <dbReference type="ARBA" id="ARBA00010088"/>
    </source>
</evidence>
<dbReference type="InterPro" id="IPR013595">
    <property type="entry name" value="Pept_S33_TAP-like_C"/>
</dbReference>
<dbReference type="InterPro" id="IPR029058">
    <property type="entry name" value="AB_hydrolase_fold"/>
</dbReference>
<feature type="chain" id="PRO_5039354073" evidence="4">
    <location>
        <begin position="28"/>
        <end position="491"/>
    </location>
</feature>
<dbReference type="PANTHER" id="PTHR43248:SF29">
    <property type="entry name" value="TRIPEPTIDYL AMINOPEPTIDASE"/>
    <property type="match status" value="1"/>
</dbReference>
<comment type="caution">
    <text evidence="7">The sequence shown here is derived from an EMBL/GenBank/DDBJ whole genome shotgun (WGS) entry which is preliminary data.</text>
</comment>
<keyword evidence="2 4" id="KW-0732">Signal</keyword>
<dbReference type="Proteomes" id="UP000265768">
    <property type="component" value="Unassembled WGS sequence"/>
</dbReference>
<dbReference type="AlphaFoldDB" id="A0A3A4B6R3"/>
<accession>A0A3A4B6R3</accession>
<gene>
    <name evidence="7" type="ORF">D5H75_10210</name>
</gene>
<organism evidence="7 8">
    <name type="scientific">Bailinhaonella thermotolerans</name>
    <dbReference type="NCBI Taxonomy" id="1070861"/>
    <lineage>
        <taxon>Bacteria</taxon>
        <taxon>Bacillati</taxon>
        <taxon>Actinomycetota</taxon>
        <taxon>Actinomycetes</taxon>
        <taxon>Streptosporangiales</taxon>
        <taxon>Streptosporangiaceae</taxon>
        <taxon>Bailinhaonella</taxon>
    </lineage>
</organism>
<dbReference type="GO" id="GO:0016787">
    <property type="term" value="F:hydrolase activity"/>
    <property type="evidence" value="ECO:0007669"/>
    <property type="project" value="UniProtKB-KW"/>
</dbReference>
<dbReference type="SUPFAM" id="SSF53474">
    <property type="entry name" value="alpha/beta-Hydrolases"/>
    <property type="match status" value="1"/>
</dbReference>
<dbReference type="Gene3D" id="3.40.50.1820">
    <property type="entry name" value="alpha/beta hydrolase"/>
    <property type="match status" value="1"/>
</dbReference>
<dbReference type="Pfam" id="PF00561">
    <property type="entry name" value="Abhydrolase_1"/>
    <property type="match status" value="1"/>
</dbReference>
<evidence type="ECO:0000256" key="3">
    <source>
        <dbReference type="ARBA" id="ARBA00022801"/>
    </source>
</evidence>
<dbReference type="RefSeq" id="WP_119926164.1">
    <property type="nucleotide sequence ID" value="NZ_QZEY01000003.1"/>
</dbReference>
<proteinExistence type="inferred from homology"/>
<dbReference type="OrthoDB" id="4006962at2"/>
<sequence>MRITRLAAGGLLTAALAGSTISGGTAAAETTRTTTQEKAPRWETCAGPGLPADMRCATVRVPVDWARPGGPAIDLRVARLAATGPRIGSVLLVPGGPGKSSVQDLAQSGRHFAGLRQRFDLVAFDPRHHYERLAALAPECSRPGVALVTDPRDPQAYGRQARALADAMDRCRRADGTGLVDHLDAVSVARDMEAIRAVLGEERLSLMAESYGGFPAAAYARLHPGRIRAMYLDGTPDHTVSLTELSRLGTEPLERVFGRFAAWCAEDPACALRGQDVRGVWRRLLRDADRRPIPFTGKGPFGEVRGEMSGMHLAFAAPLLLAQEDQGRWRDLAAAIDRARRGDVSGFADLVAGNSQVWTRPAGIAAQCPNYGTGGGYRALARERRELGRDLPDLGRSAAWLRTVCSGRPDPANPPGPIPARELPPLLGAGSRTDHGMTAALVGNVPGSATVRYDAPGHSLYLSGVRCVIAHADRYLTDLRLPPKGTVCPKE</sequence>
<protein>
    <submittedName>
        <fullName evidence="7">Alpha/beta fold hydrolase</fullName>
    </submittedName>
</protein>
<evidence type="ECO:0000313" key="7">
    <source>
        <dbReference type="EMBL" id="RJL33204.1"/>
    </source>
</evidence>
<evidence type="ECO:0000313" key="8">
    <source>
        <dbReference type="Proteomes" id="UP000265768"/>
    </source>
</evidence>
<keyword evidence="3 7" id="KW-0378">Hydrolase</keyword>
<dbReference type="PANTHER" id="PTHR43248">
    <property type="entry name" value="2-SUCCINYL-6-HYDROXY-2,4-CYCLOHEXADIENE-1-CARBOXYLATE SYNTHASE"/>
    <property type="match status" value="1"/>
</dbReference>
<dbReference type="InterPro" id="IPR000073">
    <property type="entry name" value="AB_hydrolase_1"/>
</dbReference>
<keyword evidence="8" id="KW-1185">Reference proteome</keyword>
<dbReference type="InterPro" id="IPR051601">
    <property type="entry name" value="Serine_prot/Carboxylest_S33"/>
</dbReference>
<evidence type="ECO:0000256" key="2">
    <source>
        <dbReference type="ARBA" id="ARBA00022729"/>
    </source>
</evidence>
<evidence type="ECO:0000256" key="4">
    <source>
        <dbReference type="SAM" id="SignalP"/>
    </source>
</evidence>
<reference evidence="7 8" key="1">
    <citation type="submission" date="2018-09" db="EMBL/GenBank/DDBJ databases">
        <title>YIM 75507 draft genome.</title>
        <authorList>
            <person name="Tang S."/>
            <person name="Feng Y."/>
        </authorList>
    </citation>
    <scope>NUCLEOTIDE SEQUENCE [LARGE SCALE GENOMIC DNA]</scope>
    <source>
        <strain evidence="7 8">YIM 75507</strain>
    </source>
</reference>
<feature type="signal peptide" evidence="4">
    <location>
        <begin position="1"/>
        <end position="27"/>
    </location>
</feature>